<accession>A0AAD8SKK6</accession>
<dbReference type="InterPro" id="IPR036852">
    <property type="entry name" value="Peptidase_S8/S53_dom_sf"/>
</dbReference>
<organism evidence="15 16">
    <name type="scientific">Lolium multiflorum</name>
    <name type="common">Italian ryegrass</name>
    <name type="synonym">Lolium perenne subsp. multiflorum</name>
    <dbReference type="NCBI Taxonomy" id="4521"/>
    <lineage>
        <taxon>Eukaryota</taxon>
        <taxon>Viridiplantae</taxon>
        <taxon>Streptophyta</taxon>
        <taxon>Embryophyta</taxon>
        <taxon>Tracheophyta</taxon>
        <taxon>Spermatophyta</taxon>
        <taxon>Magnoliopsida</taxon>
        <taxon>Liliopsida</taxon>
        <taxon>Poales</taxon>
        <taxon>Poaceae</taxon>
        <taxon>BOP clade</taxon>
        <taxon>Pooideae</taxon>
        <taxon>Poodae</taxon>
        <taxon>Poeae</taxon>
        <taxon>Poeae Chloroplast Group 2 (Poeae type)</taxon>
        <taxon>Loliodinae</taxon>
        <taxon>Loliinae</taxon>
        <taxon>Lolium</taxon>
    </lineage>
</organism>
<evidence type="ECO:0008006" key="17">
    <source>
        <dbReference type="Google" id="ProtNLM"/>
    </source>
</evidence>
<evidence type="ECO:0000313" key="16">
    <source>
        <dbReference type="Proteomes" id="UP001231189"/>
    </source>
</evidence>
<dbReference type="Pfam" id="PF17766">
    <property type="entry name" value="fn3_6"/>
    <property type="match status" value="1"/>
</dbReference>
<evidence type="ECO:0000256" key="3">
    <source>
        <dbReference type="ARBA" id="ARBA00022729"/>
    </source>
</evidence>
<dbReference type="PROSITE" id="PS51892">
    <property type="entry name" value="SUBTILASE"/>
    <property type="match status" value="1"/>
</dbReference>
<dbReference type="InterPro" id="IPR015500">
    <property type="entry name" value="Peptidase_S8_subtilisin-rel"/>
</dbReference>
<evidence type="ECO:0000259" key="11">
    <source>
        <dbReference type="Pfam" id="PF00082"/>
    </source>
</evidence>
<dbReference type="AlphaFoldDB" id="A0AAD8SKK6"/>
<dbReference type="InterPro" id="IPR046450">
    <property type="entry name" value="PA_dom_sf"/>
</dbReference>
<keyword evidence="5 8" id="KW-0720">Serine protease</keyword>
<dbReference type="PROSITE" id="PS00138">
    <property type="entry name" value="SUBTILASE_SER"/>
    <property type="match status" value="1"/>
</dbReference>
<dbReference type="PRINTS" id="PR00723">
    <property type="entry name" value="SUBTILISIN"/>
</dbReference>
<dbReference type="InterPro" id="IPR003137">
    <property type="entry name" value="PA_domain"/>
</dbReference>
<dbReference type="FunFam" id="3.50.30.30:FF:000005">
    <property type="entry name" value="subtilisin-like protease SBT1.5"/>
    <property type="match status" value="1"/>
</dbReference>
<evidence type="ECO:0000256" key="9">
    <source>
        <dbReference type="SAM" id="MobiDB-lite"/>
    </source>
</evidence>
<dbReference type="FunFam" id="3.40.50.200:FF:000006">
    <property type="entry name" value="Subtilisin-like protease SBT1.5"/>
    <property type="match status" value="1"/>
</dbReference>
<feature type="signal peptide" evidence="10">
    <location>
        <begin position="1"/>
        <end position="28"/>
    </location>
</feature>
<dbReference type="CDD" id="cd02120">
    <property type="entry name" value="PA_subtilisin_like"/>
    <property type="match status" value="1"/>
</dbReference>
<feature type="domain" description="Inhibitor I9" evidence="13">
    <location>
        <begin position="36"/>
        <end position="128"/>
    </location>
</feature>
<dbReference type="Pfam" id="PF05922">
    <property type="entry name" value="Inhibitor_I9"/>
    <property type="match status" value="1"/>
</dbReference>
<keyword evidence="4 8" id="KW-0378">Hydrolase</keyword>
<feature type="domain" description="Peptidase S8/S53" evidence="11">
    <location>
        <begin position="152"/>
        <end position="611"/>
    </location>
</feature>
<keyword evidence="3 10" id="KW-0732">Signal</keyword>
<gene>
    <name evidence="15" type="ORF">QYE76_070858</name>
</gene>
<feature type="active site" description="Charge relay system" evidence="7 8">
    <location>
        <position position="570"/>
    </location>
</feature>
<feature type="domain" description="Subtilisin-like protease fibronectin type-III" evidence="14">
    <location>
        <begin position="686"/>
        <end position="791"/>
    </location>
</feature>
<feature type="domain" description="PA" evidence="12">
    <location>
        <begin position="399"/>
        <end position="484"/>
    </location>
</feature>
<evidence type="ECO:0000256" key="5">
    <source>
        <dbReference type="ARBA" id="ARBA00022825"/>
    </source>
</evidence>
<reference evidence="15" key="1">
    <citation type="submission" date="2023-07" db="EMBL/GenBank/DDBJ databases">
        <title>A chromosome-level genome assembly of Lolium multiflorum.</title>
        <authorList>
            <person name="Chen Y."/>
            <person name="Copetti D."/>
            <person name="Kolliker R."/>
            <person name="Studer B."/>
        </authorList>
    </citation>
    <scope>NUCLEOTIDE SEQUENCE</scope>
    <source>
        <strain evidence="15">02402/16</strain>
        <tissue evidence="15">Leaf</tissue>
    </source>
</reference>
<dbReference type="Gene3D" id="3.50.30.30">
    <property type="match status" value="1"/>
</dbReference>
<keyword evidence="16" id="KW-1185">Reference proteome</keyword>
<dbReference type="EMBL" id="JAUUTY010000004">
    <property type="protein sequence ID" value="KAK1653053.1"/>
    <property type="molecule type" value="Genomic_DNA"/>
</dbReference>
<dbReference type="InterPro" id="IPR000209">
    <property type="entry name" value="Peptidase_S8/S53_dom"/>
</dbReference>
<dbReference type="GO" id="GO:0006508">
    <property type="term" value="P:proteolysis"/>
    <property type="evidence" value="ECO:0007669"/>
    <property type="project" value="UniProtKB-KW"/>
</dbReference>
<protein>
    <recommendedName>
        <fullName evidence="17">Subtilisin-like protease SBT1.2</fullName>
    </recommendedName>
</protein>
<name>A0AAD8SKK6_LOLMU</name>
<dbReference type="Gene3D" id="2.60.40.2310">
    <property type="match status" value="1"/>
</dbReference>
<dbReference type="SUPFAM" id="SSF52743">
    <property type="entry name" value="Subtilisin-like"/>
    <property type="match status" value="1"/>
</dbReference>
<dbReference type="GO" id="GO:0004252">
    <property type="term" value="F:serine-type endopeptidase activity"/>
    <property type="evidence" value="ECO:0007669"/>
    <property type="project" value="UniProtKB-UniRule"/>
</dbReference>
<evidence type="ECO:0000256" key="7">
    <source>
        <dbReference type="PIRSR" id="PIRSR615500-1"/>
    </source>
</evidence>
<feature type="active site" description="Charge relay system" evidence="7 8">
    <location>
        <position position="161"/>
    </location>
</feature>
<evidence type="ECO:0000259" key="13">
    <source>
        <dbReference type="Pfam" id="PF05922"/>
    </source>
</evidence>
<evidence type="ECO:0000259" key="12">
    <source>
        <dbReference type="Pfam" id="PF02225"/>
    </source>
</evidence>
<dbReference type="InterPro" id="IPR023828">
    <property type="entry name" value="Peptidase_S8_Ser-AS"/>
</dbReference>
<comment type="similarity">
    <text evidence="1 8">Belongs to the peptidase S8 family.</text>
</comment>
<evidence type="ECO:0000256" key="1">
    <source>
        <dbReference type="ARBA" id="ARBA00011073"/>
    </source>
</evidence>
<feature type="chain" id="PRO_5042058302" description="Subtilisin-like protease SBT1.2" evidence="10">
    <location>
        <begin position="29"/>
        <end position="796"/>
    </location>
</feature>
<proteinExistence type="inferred from homology"/>
<evidence type="ECO:0000259" key="14">
    <source>
        <dbReference type="Pfam" id="PF17766"/>
    </source>
</evidence>
<sequence>MMRKHAMGLLRILLFLPLLLFPLPDAAASQEALQQSYIVQLHPRESTGGEEPATLASTKHHDWHLSFLNKSVPSSSSEKHQLPSSRLLYSYHTVFDGFAALLTAGEAAALRELPGVASVREDRRVELHTTYSYRFLGLSVCPTGAWARTGYGRGAIIGVLDTGVWPESPSFDDRGMPPVPDRWRGACEAGERFNATSCNRKLVGARFYSKGHRANYPTNPSEAASSVPEYASPRDAHGHGTHTASTAAGAAVAGASVLGAGAGEARGVAPGAHVAAYKVCWFNGCYSSDILAGMDDAVRDGVDVLSLSLGGFPIPLFEDSIAIGSFRATARGVSVVCAAGNNGPEPSSVANEAPWVLTVGAATLDRRFPAYVRLGNGRVLYGESMYPGKVDLKNGGKELELVYAAGGSREAMYCMKGALSAADVAGKMVVCDRGITGRADKGEAVREAGGAAMVLANSEINRQEDSVDVHVLPATLVGYQEAVELKNYISSTARPVARFAFGGTRIGRARAPAVALFSARGPSMTNPSVLKPDVIAPGVNIIAAWPGSVGPSGLESDARRSNFTVLSGTSMACPHVSGIAALVRSAHPSWSPAMVRSAIMTTADATDRQGKPITDGDGGRADAFAMGAGHVNPALAVDPGLVYDIEPADYVKHLCTMGYTQREVFKITHSAVNCSELLEGNEGFTLNYPSIAVAFKGNGSDSSTAVLRRTVTNVGAPNSTYTVRVAAPGGVNVKVTPTTLTFGEFGEKKSFQVWVDASAAGKKDSADGYLVWKQQSGGQGRRRTVRSPIAVTWPVE</sequence>
<dbReference type="Gene3D" id="3.40.50.200">
    <property type="entry name" value="Peptidase S8/S53 domain"/>
    <property type="match status" value="1"/>
</dbReference>
<dbReference type="CDD" id="cd04852">
    <property type="entry name" value="Peptidases_S8_3"/>
    <property type="match status" value="1"/>
</dbReference>
<evidence type="ECO:0000256" key="4">
    <source>
        <dbReference type="ARBA" id="ARBA00022801"/>
    </source>
</evidence>
<dbReference type="SUPFAM" id="SSF52025">
    <property type="entry name" value="PA domain"/>
    <property type="match status" value="1"/>
</dbReference>
<dbReference type="InterPro" id="IPR010259">
    <property type="entry name" value="S8pro/Inhibitor_I9"/>
</dbReference>
<dbReference type="InterPro" id="IPR037045">
    <property type="entry name" value="S8pro/Inhibitor_I9_sf"/>
</dbReference>
<evidence type="ECO:0000256" key="2">
    <source>
        <dbReference type="ARBA" id="ARBA00022670"/>
    </source>
</evidence>
<dbReference type="PANTHER" id="PTHR10795">
    <property type="entry name" value="PROPROTEIN CONVERTASE SUBTILISIN/KEXIN"/>
    <property type="match status" value="1"/>
</dbReference>
<keyword evidence="2 8" id="KW-0645">Protease</keyword>
<evidence type="ECO:0000256" key="8">
    <source>
        <dbReference type="PROSITE-ProRule" id="PRU01240"/>
    </source>
</evidence>
<dbReference type="Proteomes" id="UP001231189">
    <property type="component" value="Unassembled WGS sequence"/>
</dbReference>
<feature type="active site" description="Charge relay system" evidence="7 8">
    <location>
        <position position="239"/>
    </location>
</feature>
<comment type="caution">
    <text evidence="15">The sequence shown here is derived from an EMBL/GenBank/DDBJ whole genome shotgun (WGS) entry which is preliminary data.</text>
</comment>
<dbReference type="Pfam" id="PF02225">
    <property type="entry name" value="PA"/>
    <property type="match status" value="1"/>
</dbReference>
<dbReference type="Pfam" id="PF00082">
    <property type="entry name" value="Peptidase_S8"/>
    <property type="match status" value="1"/>
</dbReference>
<dbReference type="InterPro" id="IPR045051">
    <property type="entry name" value="SBT"/>
</dbReference>
<feature type="region of interest" description="Disordered" evidence="9">
    <location>
        <begin position="217"/>
        <end position="245"/>
    </location>
</feature>
<evidence type="ECO:0000256" key="6">
    <source>
        <dbReference type="ARBA" id="ARBA00023180"/>
    </source>
</evidence>
<keyword evidence="6" id="KW-0325">Glycoprotein</keyword>
<dbReference type="InterPro" id="IPR041469">
    <property type="entry name" value="Subtilisin-like_FN3"/>
</dbReference>
<dbReference type="InterPro" id="IPR034197">
    <property type="entry name" value="Peptidases_S8_3"/>
</dbReference>
<dbReference type="Gene3D" id="3.30.70.80">
    <property type="entry name" value="Peptidase S8 propeptide/proteinase inhibitor I9"/>
    <property type="match status" value="1"/>
</dbReference>
<evidence type="ECO:0000313" key="15">
    <source>
        <dbReference type="EMBL" id="KAK1653053.1"/>
    </source>
</evidence>
<evidence type="ECO:0000256" key="10">
    <source>
        <dbReference type="SAM" id="SignalP"/>
    </source>
</evidence>